<dbReference type="GO" id="GO:0006751">
    <property type="term" value="P:glutathione catabolic process"/>
    <property type="evidence" value="ECO:0007669"/>
    <property type="project" value="UniProtKB-UniRule"/>
</dbReference>
<comment type="catalytic activity">
    <reaction evidence="5 8">
        <text>an N-terminal (5-L-glutamyl)-[peptide] + an alpha-amino acid = 5-L-glutamyl amino acid + an N-terminal L-alpha-aminoacyl-[peptide]</text>
        <dbReference type="Rhea" id="RHEA:23904"/>
        <dbReference type="Rhea" id="RHEA-COMP:9780"/>
        <dbReference type="Rhea" id="RHEA-COMP:9795"/>
        <dbReference type="ChEBI" id="CHEBI:77644"/>
        <dbReference type="ChEBI" id="CHEBI:78597"/>
        <dbReference type="ChEBI" id="CHEBI:78599"/>
        <dbReference type="ChEBI" id="CHEBI:78608"/>
        <dbReference type="EC" id="2.3.2.2"/>
    </reaction>
</comment>
<dbReference type="Gene3D" id="1.10.246.130">
    <property type="match status" value="1"/>
</dbReference>
<feature type="binding site" evidence="7">
    <location>
        <position position="541"/>
    </location>
    <ligand>
        <name>L-glutamate</name>
        <dbReference type="ChEBI" id="CHEBI:29985"/>
    </ligand>
</feature>
<dbReference type="PANTHER" id="PTHR11686">
    <property type="entry name" value="GAMMA GLUTAMYL TRANSPEPTIDASE"/>
    <property type="match status" value="1"/>
</dbReference>
<evidence type="ECO:0000256" key="9">
    <source>
        <dbReference type="SAM" id="Phobius"/>
    </source>
</evidence>
<dbReference type="GO" id="GO:0005886">
    <property type="term" value="C:plasma membrane"/>
    <property type="evidence" value="ECO:0007669"/>
    <property type="project" value="TreeGrafter"/>
</dbReference>
<feature type="transmembrane region" description="Helical" evidence="9">
    <location>
        <begin position="15"/>
        <end position="40"/>
    </location>
</feature>
<evidence type="ECO:0000256" key="6">
    <source>
        <dbReference type="PIRSR" id="PIRSR600101-1"/>
    </source>
</evidence>
<name>A0AAX4HEZ4_9ASCO</name>
<dbReference type="SUPFAM" id="SSF56235">
    <property type="entry name" value="N-terminal nucleophile aminohydrolases (Ntn hydrolases)"/>
    <property type="match status" value="1"/>
</dbReference>
<dbReference type="Pfam" id="PF01019">
    <property type="entry name" value="G_glu_transpept"/>
    <property type="match status" value="1"/>
</dbReference>
<keyword evidence="8" id="KW-0808">Transferase</keyword>
<evidence type="ECO:0000256" key="5">
    <source>
        <dbReference type="ARBA" id="ARBA00047417"/>
    </source>
</evidence>
<dbReference type="InterPro" id="IPR043137">
    <property type="entry name" value="GGT_ssub_C"/>
</dbReference>
<comment type="catalytic activity">
    <reaction evidence="1 8">
        <text>an S-substituted glutathione + H2O = an S-substituted L-cysteinylglycine + L-glutamate</text>
        <dbReference type="Rhea" id="RHEA:59468"/>
        <dbReference type="ChEBI" id="CHEBI:15377"/>
        <dbReference type="ChEBI" id="CHEBI:29985"/>
        <dbReference type="ChEBI" id="CHEBI:90779"/>
        <dbReference type="ChEBI" id="CHEBI:143103"/>
        <dbReference type="EC" id="3.4.19.13"/>
    </reaction>
</comment>
<feature type="binding site" evidence="7">
    <location>
        <begin position="467"/>
        <end position="469"/>
    </location>
    <ligand>
        <name>L-glutamate</name>
        <dbReference type="ChEBI" id="CHEBI:29985"/>
    </ligand>
</feature>
<organism evidence="10 11">
    <name type="scientific">Australozyma saopauloensis</name>
    <dbReference type="NCBI Taxonomy" id="291208"/>
    <lineage>
        <taxon>Eukaryota</taxon>
        <taxon>Fungi</taxon>
        <taxon>Dikarya</taxon>
        <taxon>Ascomycota</taxon>
        <taxon>Saccharomycotina</taxon>
        <taxon>Pichiomycetes</taxon>
        <taxon>Metschnikowiaceae</taxon>
        <taxon>Australozyma</taxon>
    </lineage>
</organism>
<evidence type="ECO:0000313" key="10">
    <source>
        <dbReference type="EMBL" id="WPK26812.1"/>
    </source>
</evidence>
<dbReference type="AlphaFoldDB" id="A0AAX4HEZ4"/>
<sequence>MGLSATKNDFRSKSWVTLLFVSIALVVVIFRGVSQFLYLLTEVTSKCEHNDQLSDFHMKVLKQLQDENILEDPVGNRIGKPTLNPSESLLAKGSKAMVACDVPLCSTMGKNILLKGGNAADAAVTVALCIGSVNLHSSGIGGGGYIVSTNGTDAITIDAREMAPNKAHKNMFVGSPTLSLFGGLAVAVPGELAGLYLLFVNHGLGILTWEDLFQPVIELNREGWPADEIWIFAVHKMHELVLSKSRLLSDQWDFIYKGEKQHLVEEGDIIRRPNYADTLEAISKNGSHAIFYDPDGPFAPRLAAKTVNTGGILDVMDFVNYEPEVSPALAFNFSTGDADYELFTSSGVSSGLALVAGLNFYSTLNNRDAPGENDTDLQQHRLIEAMKWTSSARSHLGDANHTYWNEVKRQYTSPEWANTIIDEKKYSDNTTFDWNHYGPLYEMAGKHGTSHFSVVDENGNGVSMTTTVNLLFGSMVYDNKTGIILNDQMDDFSLPHHSNAFNLTPSILNFIYPRHRPLSLMSPTIIKKDGKIDLLIGAAGGSRIVTAILQAIVRNLFHGLPLLNTIAYSRIHHQLIPAYVMVENNTVYENEFASMNPHIEQNLAKLNHEFFESGALTAMNAIKRANGTWEGVSDFWRKHGKADGY</sequence>
<dbReference type="Proteomes" id="UP001338582">
    <property type="component" value="Chromosome 5"/>
</dbReference>
<dbReference type="InterPro" id="IPR055262">
    <property type="entry name" value="GGT_CS"/>
</dbReference>
<evidence type="ECO:0000256" key="7">
    <source>
        <dbReference type="PIRSR" id="PIRSR600101-2"/>
    </source>
</evidence>
<dbReference type="FunFam" id="3.60.20.40:FF:000001">
    <property type="entry name" value="Gamma-glutamyltranspeptidase 1"/>
    <property type="match status" value="1"/>
</dbReference>
<reference evidence="10 11" key="1">
    <citation type="submission" date="2023-10" db="EMBL/GenBank/DDBJ databases">
        <title>Draft Genome Sequence of Candida saopaulonensis from a very Premature Infant with Sepsis.</title>
        <authorList>
            <person name="Ning Y."/>
            <person name="Dai R."/>
            <person name="Xiao M."/>
            <person name="Xu Y."/>
            <person name="Yan Q."/>
            <person name="Zhang L."/>
        </authorList>
    </citation>
    <scope>NUCLEOTIDE SEQUENCE [LARGE SCALE GENOMIC DNA]</scope>
    <source>
        <strain evidence="10 11">19XY460</strain>
    </source>
</reference>
<dbReference type="EC" id="3.4.19.13" evidence="8"/>
<dbReference type="InterPro" id="IPR000101">
    <property type="entry name" value="GGT_peptidase"/>
</dbReference>
<comment type="catalytic activity">
    <reaction evidence="2 8">
        <text>glutathione + H2O = L-cysteinylglycine + L-glutamate</text>
        <dbReference type="Rhea" id="RHEA:28807"/>
        <dbReference type="ChEBI" id="CHEBI:15377"/>
        <dbReference type="ChEBI" id="CHEBI:29985"/>
        <dbReference type="ChEBI" id="CHEBI:57925"/>
        <dbReference type="ChEBI" id="CHEBI:61694"/>
        <dbReference type="EC" id="3.4.19.13"/>
    </reaction>
</comment>
<evidence type="ECO:0000256" key="3">
    <source>
        <dbReference type="ARBA" id="ARBA00005115"/>
    </source>
</evidence>
<evidence type="ECO:0000256" key="4">
    <source>
        <dbReference type="ARBA" id="ARBA00009381"/>
    </source>
</evidence>
<evidence type="ECO:0000256" key="8">
    <source>
        <dbReference type="RuleBase" id="RU368068"/>
    </source>
</evidence>
<dbReference type="KEGG" id="asau:88175234"/>
<dbReference type="RefSeq" id="XP_062879191.1">
    <property type="nucleotide sequence ID" value="XM_063023121.1"/>
</dbReference>
<dbReference type="GO" id="GO:0103068">
    <property type="term" value="F:leukotriene C4 gamma-glutamyl transferase activity"/>
    <property type="evidence" value="ECO:0007669"/>
    <property type="project" value="UniProtKB-EC"/>
</dbReference>
<keyword evidence="9" id="KW-0812">Transmembrane</keyword>
<dbReference type="GO" id="GO:0000324">
    <property type="term" value="C:fungal-type vacuole"/>
    <property type="evidence" value="ECO:0007669"/>
    <property type="project" value="TreeGrafter"/>
</dbReference>
<keyword evidence="8" id="KW-0378">Hydrolase</keyword>
<comment type="pathway">
    <text evidence="3 8">Sulfur metabolism; glutathione metabolism.</text>
</comment>
<dbReference type="InterPro" id="IPR029055">
    <property type="entry name" value="Ntn_hydrolases_N"/>
</dbReference>
<dbReference type="EMBL" id="CP138898">
    <property type="protein sequence ID" value="WPK26812.1"/>
    <property type="molecule type" value="Genomic_DNA"/>
</dbReference>
<dbReference type="PRINTS" id="PR01210">
    <property type="entry name" value="GGTRANSPTASE"/>
</dbReference>
<feature type="active site" description="Nucleophile" evidence="6">
    <location>
        <position position="449"/>
    </location>
</feature>
<keyword evidence="9" id="KW-0472">Membrane</keyword>
<keyword evidence="8" id="KW-0012">Acyltransferase</keyword>
<keyword evidence="9" id="KW-1133">Transmembrane helix</keyword>
<protein>
    <recommendedName>
        <fullName evidence="8">Glutathione hydrolase</fullName>
        <ecNumber evidence="8">2.3.2.2</ecNumber>
        <ecNumber evidence="8">3.4.19.13</ecNumber>
    </recommendedName>
    <alternativeName>
        <fullName evidence="8">Gamma-glutamyltransferase</fullName>
    </alternativeName>
    <alternativeName>
        <fullName evidence="8">Gamma-glutamyltranspeptidase</fullName>
    </alternativeName>
</protein>
<dbReference type="GeneID" id="88175234"/>
<comment type="similarity">
    <text evidence="4">Belongs to the gamma-glutamyltransferase family.</text>
</comment>
<gene>
    <name evidence="10" type="ORF">PUMCH_004173</name>
</gene>
<proteinExistence type="inferred from homology"/>
<evidence type="ECO:0000256" key="1">
    <source>
        <dbReference type="ARBA" id="ARBA00001049"/>
    </source>
</evidence>
<keyword evidence="11" id="KW-1185">Reference proteome</keyword>
<comment type="function">
    <text evidence="8">Cleaves the gamma-glutamyl peptide bond of glutathione and glutathione conjugates.</text>
</comment>
<dbReference type="InterPro" id="IPR043138">
    <property type="entry name" value="GGT_lsub"/>
</dbReference>
<feature type="binding site" evidence="7">
    <location>
        <position position="160"/>
    </location>
    <ligand>
        <name>L-glutamate</name>
        <dbReference type="ChEBI" id="CHEBI:29985"/>
    </ligand>
</feature>
<dbReference type="PROSITE" id="PS00462">
    <property type="entry name" value="G_GLU_TRANSPEPTIDASE"/>
    <property type="match status" value="1"/>
</dbReference>
<dbReference type="PANTHER" id="PTHR11686:SF9">
    <property type="entry name" value="RE13973P"/>
    <property type="match status" value="1"/>
</dbReference>
<dbReference type="GO" id="GO:0036374">
    <property type="term" value="F:glutathione hydrolase activity"/>
    <property type="evidence" value="ECO:0007669"/>
    <property type="project" value="UniProtKB-UniRule"/>
</dbReference>
<evidence type="ECO:0000313" key="11">
    <source>
        <dbReference type="Proteomes" id="UP001338582"/>
    </source>
</evidence>
<dbReference type="EC" id="2.3.2.2" evidence="8"/>
<dbReference type="NCBIfam" id="TIGR00066">
    <property type="entry name" value="g_glut_trans"/>
    <property type="match status" value="1"/>
</dbReference>
<accession>A0AAX4HEZ4</accession>
<evidence type="ECO:0000256" key="2">
    <source>
        <dbReference type="ARBA" id="ARBA00001089"/>
    </source>
</evidence>
<feature type="binding site" evidence="7">
    <location>
        <position position="491"/>
    </location>
    <ligand>
        <name>L-glutamate</name>
        <dbReference type="ChEBI" id="CHEBI:29985"/>
    </ligand>
</feature>
<dbReference type="Gene3D" id="3.60.20.40">
    <property type="match status" value="1"/>
</dbReference>